<dbReference type="PROSITE" id="PS51318">
    <property type="entry name" value="TAT"/>
    <property type="match status" value="1"/>
</dbReference>
<comment type="similarity">
    <text evidence="2">Belongs to the bacterial solute-binding protein 5 family.</text>
</comment>
<comment type="caution">
    <text evidence="4">The sequence shown here is derived from an EMBL/GenBank/DDBJ whole genome shotgun (WGS) entry which is preliminary data.</text>
</comment>
<protein>
    <submittedName>
        <fullName evidence="4">ABC transporter substrate-binding protein</fullName>
    </submittedName>
</protein>
<evidence type="ECO:0000313" key="4">
    <source>
        <dbReference type="EMBL" id="RKF16795.1"/>
    </source>
</evidence>
<dbReference type="OrthoDB" id="9803988at2"/>
<accession>A0A3A8B6K5</accession>
<gene>
    <name evidence="4" type="ORF">D6850_04455</name>
</gene>
<dbReference type="PIRSF" id="PIRSF002741">
    <property type="entry name" value="MppA"/>
    <property type="match status" value="1"/>
</dbReference>
<dbReference type="AlphaFoldDB" id="A0A3A8B6K5"/>
<dbReference type="EMBL" id="RAPE01000001">
    <property type="protein sequence ID" value="RKF16795.1"/>
    <property type="molecule type" value="Genomic_DNA"/>
</dbReference>
<dbReference type="SUPFAM" id="SSF53850">
    <property type="entry name" value="Periplasmic binding protein-like II"/>
    <property type="match status" value="1"/>
</dbReference>
<evidence type="ECO:0000256" key="1">
    <source>
        <dbReference type="ARBA" id="ARBA00004418"/>
    </source>
</evidence>
<dbReference type="Proteomes" id="UP000281128">
    <property type="component" value="Unassembled WGS sequence"/>
</dbReference>
<reference evidence="4 5" key="1">
    <citation type="submission" date="2018-09" db="EMBL/GenBank/DDBJ databases">
        <title>Roseovarius spongiae sp. nov., isolated from a marine sponge.</title>
        <authorList>
            <person name="Zhuang L."/>
            <person name="Luo L."/>
        </authorList>
    </citation>
    <scope>NUCLEOTIDE SEQUENCE [LARGE SCALE GENOMIC DNA]</scope>
    <source>
        <strain evidence="4 5">HN-E21</strain>
    </source>
</reference>
<sequence length="533" mass="58108">MTYRIHPRPAPPGSATALSRRAFIQRALSTGVSLSAATVLADRALAATPVRGGHMRFGIGHGSSTDVLDPGKVLNGLLSATHYAVTNTLTEVDTDGRLIPKLATEWDATPDARIWTFKLRQGVTFHDGKPLTTDDVIASINHHRGEDSSSSAKTMVAAITDVKADGPDRVVVELSGGDADFPFKLSSFNFPIYAARADGSLAFEDGVGVGAYKLTGFEPGVRATFERNPDYWNAERGHFDSAELISIKDVTARTNALRTGAIDGMDRVELKTAARLRELAGIDVHEVESKTHYTFPMHTNAAPFDDNHVRMAVKLGLDREAMLQTILFGHGQVGNDHPISSAYPYFDADLAQRAHDPDKARWHLKQAGLDSVALTLHASDAAFPGAVDAAVLYKEQAAAAGIDITVKREPSDGYWSEVWMQKPFCACYWPGYATQDSIFTQAYAKGASWNDTLWDNARFDSLLVQARSELDPATRGALYAEMQALLRDDGGVVVPFFANDVFAVSDKVGMGQVSNNYEVDGRLFLERWWFKPA</sequence>
<dbReference type="Gene3D" id="3.40.190.10">
    <property type="entry name" value="Periplasmic binding protein-like II"/>
    <property type="match status" value="1"/>
</dbReference>
<proteinExistence type="inferred from homology"/>
<name>A0A3A8B6K5_9RHOB</name>
<dbReference type="InterPro" id="IPR006311">
    <property type="entry name" value="TAT_signal"/>
</dbReference>
<dbReference type="Gene3D" id="3.90.76.10">
    <property type="entry name" value="Dipeptide-binding Protein, Domain 1"/>
    <property type="match status" value="1"/>
</dbReference>
<dbReference type="PANTHER" id="PTHR30290">
    <property type="entry name" value="PERIPLASMIC BINDING COMPONENT OF ABC TRANSPORTER"/>
    <property type="match status" value="1"/>
</dbReference>
<dbReference type="GO" id="GO:0015833">
    <property type="term" value="P:peptide transport"/>
    <property type="evidence" value="ECO:0007669"/>
    <property type="project" value="TreeGrafter"/>
</dbReference>
<feature type="domain" description="Solute-binding protein family 5" evidence="3">
    <location>
        <begin position="98"/>
        <end position="447"/>
    </location>
</feature>
<dbReference type="GO" id="GO:0030288">
    <property type="term" value="C:outer membrane-bounded periplasmic space"/>
    <property type="evidence" value="ECO:0007669"/>
    <property type="project" value="UniProtKB-ARBA"/>
</dbReference>
<dbReference type="InterPro" id="IPR000914">
    <property type="entry name" value="SBP_5_dom"/>
</dbReference>
<dbReference type="InterPro" id="IPR030678">
    <property type="entry name" value="Peptide/Ni-bd"/>
</dbReference>
<evidence type="ECO:0000259" key="3">
    <source>
        <dbReference type="Pfam" id="PF00496"/>
    </source>
</evidence>
<dbReference type="RefSeq" id="WP_121164150.1">
    <property type="nucleotide sequence ID" value="NZ_RAPE01000001.1"/>
</dbReference>
<evidence type="ECO:0000256" key="2">
    <source>
        <dbReference type="ARBA" id="ARBA00005695"/>
    </source>
</evidence>
<dbReference type="GO" id="GO:0043190">
    <property type="term" value="C:ATP-binding cassette (ABC) transporter complex"/>
    <property type="evidence" value="ECO:0007669"/>
    <property type="project" value="InterPro"/>
</dbReference>
<dbReference type="CDD" id="cd08503">
    <property type="entry name" value="PBP2_NikA_DppA_OppA_like_17"/>
    <property type="match status" value="1"/>
</dbReference>
<dbReference type="Pfam" id="PF00496">
    <property type="entry name" value="SBP_bac_5"/>
    <property type="match status" value="1"/>
</dbReference>
<dbReference type="GO" id="GO:1904680">
    <property type="term" value="F:peptide transmembrane transporter activity"/>
    <property type="evidence" value="ECO:0007669"/>
    <property type="project" value="TreeGrafter"/>
</dbReference>
<dbReference type="Gene3D" id="3.10.105.10">
    <property type="entry name" value="Dipeptide-binding Protein, Domain 3"/>
    <property type="match status" value="1"/>
</dbReference>
<evidence type="ECO:0000313" key="5">
    <source>
        <dbReference type="Proteomes" id="UP000281128"/>
    </source>
</evidence>
<organism evidence="4 5">
    <name type="scientific">Roseovarius spongiae</name>
    <dbReference type="NCBI Taxonomy" id="2320272"/>
    <lineage>
        <taxon>Bacteria</taxon>
        <taxon>Pseudomonadati</taxon>
        <taxon>Pseudomonadota</taxon>
        <taxon>Alphaproteobacteria</taxon>
        <taxon>Rhodobacterales</taxon>
        <taxon>Roseobacteraceae</taxon>
        <taxon>Roseovarius</taxon>
    </lineage>
</organism>
<keyword evidence="5" id="KW-1185">Reference proteome</keyword>
<comment type="subcellular location">
    <subcellularLocation>
        <location evidence="1">Periplasm</location>
    </subcellularLocation>
</comment>
<dbReference type="InterPro" id="IPR039424">
    <property type="entry name" value="SBP_5"/>
</dbReference>